<keyword evidence="1" id="KW-1133">Transmembrane helix</keyword>
<keyword evidence="3" id="KW-1185">Reference proteome</keyword>
<proteinExistence type="predicted"/>
<dbReference type="Proteomes" id="UP001597322">
    <property type="component" value="Unassembled WGS sequence"/>
</dbReference>
<keyword evidence="1" id="KW-0812">Transmembrane</keyword>
<dbReference type="InterPro" id="IPR009732">
    <property type="entry name" value="DUF1304"/>
</dbReference>
<keyword evidence="1" id="KW-0472">Membrane</keyword>
<feature type="transmembrane region" description="Helical" evidence="1">
    <location>
        <begin position="81"/>
        <end position="98"/>
    </location>
</feature>
<protein>
    <submittedName>
        <fullName evidence="2">DUF1304 domain-containing protein</fullName>
    </submittedName>
</protein>
<feature type="transmembrane region" description="Helical" evidence="1">
    <location>
        <begin position="7"/>
        <end position="28"/>
    </location>
</feature>
<evidence type="ECO:0000313" key="2">
    <source>
        <dbReference type="EMBL" id="MFD1745657.1"/>
    </source>
</evidence>
<feature type="transmembrane region" description="Helical" evidence="1">
    <location>
        <begin position="104"/>
        <end position="122"/>
    </location>
</feature>
<dbReference type="PANTHER" id="PTHR38446:SF1">
    <property type="entry name" value="BLL0914 PROTEIN"/>
    <property type="match status" value="1"/>
</dbReference>
<gene>
    <name evidence="2" type="ORF">ACFSE1_09315</name>
</gene>
<dbReference type="RefSeq" id="WP_377399732.1">
    <property type="nucleotide sequence ID" value="NZ_JBHUEQ010000015.1"/>
</dbReference>
<evidence type="ECO:0000313" key="3">
    <source>
        <dbReference type="Proteomes" id="UP001597322"/>
    </source>
</evidence>
<sequence length="124" mass="13430">MCIAADTLTLLLAILHVYILILEMFLWTKQAGRKAFGMSAERAELTRVMAGNQGLYNGFLAAGLIWALLHPNPIVAVELKLFFTGCVLVAGLYGGLTVGRKILYIQALPAAIGLLLTGLCWLKI</sequence>
<accession>A0ABW4M2H4</accession>
<dbReference type="Pfam" id="PF06993">
    <property type="entry name" value="DUF1304"/>
    <property type="match status" value="1"/>
</dbReference>
<reference evidence="3" key="1">
    <citation type="journal article" date="2019" name="Int. J. Syst. Evol. Microbiol.">
        <title>The Global Catalogue of Microorganisms (GCM) 10K type strain sequencing project: providing services to taxonomists for standard genome sequencing and annotation.</title>
        <authorList>
            <consortium name="The Broad Institute Genomics Platform"/>
            <consortium name="The Broad Institute Genome Sequencing Center for Infectious Disease"/>
            <person name="Wu L."/>
            <person name="Ma J."/>
        </authorList>
    </citation>
    <scope>NUCLEOTIDE SEQUENCE [LARGE SCALE GENOMIC DNA]</scope>
    <source>
        <strain evidence="3">CG52</strain>
    </source>
</reference>
<name>A0ABW4M2H4_9HYPH</name>
<dbReference type="EMBL" id="JBHUEQ010000015">
    <property type="protein sequence ID" value="MFD1745657.1"/>
    <property type="molecule type" value="Genomic_DNA"/>
</dbReference>
<evidence type="ECO:0000256" key="1">
    <source>
        <dbReference type="SAM" id="Phobius"/>
    </source>
</evidence>
<dbReference type="PANTHER" id="PTHR38446">
    <property type="entry name" value="BLL0914 PROTEIN"/>
    <property type="match status" value="1"/>
</dbReference>
<comment type="caution">
    <text evidence="2">The sequence shown here is derived from an EMBL/GenBank/DDBJ whole genome shotgun (WGS) entry which is preliminary data.</text>
</comment>
<feature type="transmembrane region" description="Helical" evidence="1">
    <location>
        <begin position="48"/>
        <end position="69"/>
    </location>
</feature>
<organism evidence="2 3">
    <name type="scientific">Rhizobium helianthi</name>
    <dbReference type="NCBI Taxonomy" id="1132695"/>
    <lineage>
        <taxon>Bacteria</taxon>
        <taxon>Pseudomonadati</taxon>
        <taxon>Pseudomonadota</taxon>
        <taxon>Alphaproteobacteria</taxon>
        <taxon>Hyphomicrobiales</taxon>
        <taxon>Rhizobiaceae</taxon>
        <taxon>Rhizobium/Agrobacterium group</taxon>
        <taxon>Rhizobium</taxon>
    </lineage>
</organism>